<dbReference type="SUPFAM" id="SSF47699">
    <property type="entry name" value="Bifunctional inhibitor/lipid-transfer protein/seed storage 2S albumin"/>
    <property type="match status" value="1"/>
</dbReference>
<sequence length="191" mass="19601">MASLHSLPFIAITSLIILLLTAFPQAAFSQDPNTPGPTLTDCVSGLLPLSPCAPYVQGRVQSPADMCCVNLKRVYSQQPACLCLLLNGKSLSNMPINTTLALQLPVLCDLQADVSACPGVTVSPGSNGSDHQVSLGTHNNSIVAASPTVVQVSPRSGIMGFGLGQSAGIKCKTKGGLEILAAAAAILVTIY</sequence>
<name>A0AAD9U5C5_9ROSI</name>
<comment type="caution">
    <text evidence="11">The sequence shown here is derived from an EMBL/GenBank/DDBJ whole genome shotgun (WGS) entry which is preliminary data.</text>
</comment>
<dbReference type="AlphaFoldDB" id="A0AAD9U5C5"/>
<evidence type="ECO:0000256" key="9">
    <source>
        <dbReference type="SAM" id="SignalP"/>
    </source>
</evidence>
<keyword evidence="4" id="KW-0336">GPI-anchor</keyword>
<dbReference type="InterPro" id="IPR043325">
    <property type="entry name" value="LTSS"/>
</dbReference>
<evidence type="ECO:0000313" key="11">
    <source>
        <dbReference type="EMBL" id="KAK2647848.1"/>
    </source>
</evidence>
<keyword evidence="5 9" id="KW-0732">Signal</keyword>
<keyword evidence="12" id="KW-1185">Reference proteome</keyword>
<dbReference type="Gene3D" id="1.10.110.10">
    <property type="entry name" value="Plant lipid-transfer and hydrophobic proteins"/>
    <property type="match status" value="1"/>
</dbReference>
<evidence type="ECO:0000256" key="8">
    <source>
        <dbReference type="ARBA" id="ARBA00023288"/>
    </source>
</evidence>
<evidence type="ECO:0000313" key="12">
    <source>
        <dbReference type="Proteomes" id="UP001280121"/>
    </source>
</evidence>
<keyword evidence="4" id="KW-0472">Membrane</keyword>
<dbReference type="PANTHER" id="PTHR33044">
    <property type="entry name" value="BIFUNCTIONAL INHIBITOR/LIPID-TRANSFER PROTEIN/SEED STORAGE 2S ALBUMIN SUPERFAMILY PROTEIN-RELATED"/>
    <property type="match status" value="1"/>
</dbReference>
<feature type="domain" description="Bifunctional inhibitor/plant lipid transfer protein/seed storage helical" evidence="10">
    <location>
        <begin position="35"/>
        <end position="117"/>
    </location>
</feature>
<evidence type="ECO:0000256" key="5">
    <source>
        <dbReference type="ARBA" id="ARBA00022729"/>
    </source>
</evidence>
<evidence type="ECO:0000256" key="6">
    <source>
        <dbReference type="ARBA" id="ARBA00023157"/>
    </source>
</evidence>
<evidence type="ECO:0000256" key="3">
    <source>
        <dbReference type="ARBA" id="ARBA00022475"/>
    </source>
</evidence>
<reference evidence="11" key="1">
    <citation type="journal article" date="2023" name="Plant J.">
        <title>Genome sequences and population genomics provide insights into the demographic history, inbreeding, and mutation load of two 'living fossil' tree species of Dipteronia.</title>
        <authorList>
            <person name="Feng Y."/>
            <person name="Comes H.P."/>
            <person name="Chen J."/>
            <person name="Zhu S."/>
            <person name="Lu R."/>
            <person name="Zhang X."/>
            <person name="Li P."/>
            <person name="Qiu J."/>
            <person name="Olsen K.M."/>
            <person name="Qiu Y."/>
        </authorList>
    </citation>
    <scope>NUCLEOTIDE SEQUENCE</scope>
    <source>
        <strain evidence="11">KIB01</strain>
    </source>
</reference>
<accession>A0AAD9U5C5</accession>
<keyword evidence="6" id="KW-1015">Disulfide bond</keyword>
<keyword evidence="3" id="KW-1003">Cell membrane</keyword>
<protein>
    <recommendedName>
        <fullName evidence="10">Bifunctional inhibitor/plant lipid transfer protein/seed storage helical domain-containing protein</fullName>
    </recommendedName>
</protein>
<evidence type="ECO:0000256" key="4">
    <source>
        <dbReference type="ARBA" id="ARBA00022622"/>
    </source>
</evidence>
<dbReference type="CDD" id="cd00010">
    <property type="entry name" value="AAI_LTSS"/>
    <property type="match status" value="1"/>
</dbReference>
<dbReference type="EMBL" id="JANJYI010000005">
    <property type="protein sequence ID" value="KAK2647848.1"/>
    <property type="molecule type" value="Genomic_DNA"/>
</dbReference>
<evidence type="ECO:0000256" key="2">
    <source>
        <dbReference type="ARBA" id="ARBA00009748"/>
    </source>
</evidence>
<keyword evidence="7" id="KW-0325">Glycoprotein</keyword>
<gene>
    <name evidence="11" type="ORF">Ddye_015337</name>
</gene>
<evidence type="ECO:0000256" key="7">
    <source>
        <dbReference type="ARBA" id="ARBA00023180"/>
    </source>
</evidence>
<dbReference type="InterPro" id="IPR016140">
    <property type="entry name" value="Bifunc_inhib/LTP/seed_store"/>
</dbReference>
<proteinExistence type="inferred from homology"/>
<evidence type="ECO:0000259" key="10">
    <source>
        <dbReference type="Pfam" id="PF14368"/>
    </source>
</evidence>
<comment type="subcellular location">
    <subcellularLocation>
        <location evidence="1">Cell membrane</location>
        <topology evidence="1">Lipid-anchor</topology>
        <topology evidence="1">GPI-anchor</topology>
    </subcellularLocation>
</comment>
<evidence type="ECO:0000256" key="1">
    <source>
        <dbReference type="ARBA" id="ARBA00004609"/>
    </source>
</evidence>
<organism evidence="11 12">
    <name type="scientific">Dipteronia dyeriana</name>
    <dbReference type="NCBI Taxonomy" id="168575"/>
    <lineage>
        <taxon>Eukaryota</taxon>
        <taxon>Viridiplantae</taxon>
        <taxon>Streptophyta</taxon>
        <taxon>Embryophyta</taxon>
        <taxon>Tracheophyta</taxon>
        <taxon>Spermatophyta</taxon>
        <taxon>Magnoliopsida</taxon>
        <taxon>eudicotyledons</taxon>
        <taxon>Gunneridae</taxon>
        <taxon>Pentapetalae</taxon>
        <taxon>rosids</taxon>
        <taxon>malvids</taxon>
        <taxon>Sapindales</taxon>
        <taxon>Sapindaceae</taxon>
        <taxon>Hippocastanoideae</taxon>
        <taxon>Acereae</taxon>
        <taxon>Dipteronia</taxon>
    </lineage>
</organism>
<feature type="signal peptide" evidence="9">
    <location>
        <begin position="1"/>
        <end position="29"/>
    </location>
</feature>
<dbReference type="InterPro" id="IPR036312">
    <property type="entry name" value="Bifun_inhib/LTP/seed_sf"/>
</dbReference>
<dbReference type="GO" id="GO:0005886">
    <property type="term" value="C:plasma membrane"/>
    <property type="evidence" value="ECO:0007669"/>
    <property type="project" value="UniProtKB-SubCell"/>
</dbReference>
<dbReference type="Pfam" id="PF14368">
    <property type="entry name" value="LTP_2"/>
    <property type="match status" value="1"/>
</dbReference>
<comment type="similarity">
    <text evidence="2">Belongs to the plant LTP family.</text>
</comment>
<keyword evidence="8" id="KW-0449">Lipoprotein</keyword>
<feature type="chain" id="PRO_5042261709" description="Bifunctional inhibitor/plant lipid transfer protein/seed storage helical domain-containing protein" evidence="9">
    <location>
        <begin position="30"/>
        <end position="191"/>
    </location>
</feature>
<dbReference type="GO" id="GO:0098552">
    <property type="term" value="C:side of membrane"/>
    <property type="evidence" value="ECO:0007669"/>
    <property type="project" value="UniProtKB-KW"/>
</dbReference>
<dbReference type="Proteomes" id="UP001280121">
    <property type="component" value="Unassembled WGS sequence"/>
</dbReference>